<proteinExistence type="inferred from homology"/>
<feature type="region of interest" description="Disordered" evidence="2">
    <location>
        <begin position="216"/>
        <end position="235"/>
    </location>
</feature>
<evidence type="ECO:0000256" key="2">
    <source>
        <dbReference type="SAM" id="MobiDB-lite"/>
    </source>
</evidence>
<dbReference type="FunCoup" id="A0A251RPD0">
    <property type="interactions" value="355"/>
</dbReference>
<dbReference type="InterPro" id="IPR007573">
    <property type="entry name" value="QWRF"/>
</dbReference>
<accession>A0A251RPD0</accession>
<evidence type="ECO:0000313" key="5">
    <source>
        <dbReference type="Proteomes" id="UP000215914"/>
    </source>
</evidence>
<evidence type="ECO:0000313" key="4">
    <source>
        <dbReference type="EMBL" id="OTF85674.1"/>
    </source>
</evidence>
<dbReference type="Pfam" id="PF04484">
    <property type="entry name" value="QWRF"/>
    <property type="match status" value="1"/>
</dbReference>
<dbReference type="GO" id="GO:0008017">
    <property type="term" value="F:microtubule binding"/>
    <property type="evidence" value="ECO:0000318"/>
    <property type="project" value="GO_Central"/>
</dbReference>
<dbReference type="STRING" id="4232.A0A251RPD0"/>
<comment type="similarity">
    <text evidence="1">Belongs to the QWRF family.</text>
</comment>
<dbReference type="EMBL" id="MNCJ02000332">
    <property type="protein sequence ID" value="KAF5754480.1"/>
    <property type="molecule type" value="Genomic_DNA"/>
</dbReference>
<reference evidence="3" key="3">
    <citation type="submission" date="2020-06" db="EMBL/GenBank/DDBJ databases">
        <title>Helianthus annuus Genome sequencing and assembly Release 2.</title>
        <authorList>
            <person name="Gouzy J."/>
            <person name="Langlade N."/>
            <person name="Munos S."/>
        </authorList>
    </citation>
    <scope>NUCLEOTIDE SEQUENCE</scope>
    <source>
        <tissue evidence="3">Leaves</tissue>
    </source>
</reference>
<feature type="region of interest" description="Disordered" evidence="2">
    <location>
        <begin position="1"/>
        <end position="89"/>
    </location>
</feature>
<dbReference type="Gramene" id="mRNA:HanXRQr2_Chr17g0791741">
    <property type="protein sequence ID" value="mRNA:HanXRQr2_Chr17g0791741"/>
    <property type="gene ID" value="HanXRQr2_Chr17g0791741"/>
</dbReference>
<feature type="region of interest" description="Disordered" evidence="2">
    <location>
        <begin position="240"/>
        <end position="272"/>
    </location>
</feature>
<dbReference type="OMA" id="GHQMKMM"/>
<dbReference type="InParanoid" id="A0A251RPD0"/>
<reference evidence="4" key="2">
    <citation type="submission" date="2017-02" db="EMBL/GenBank/DDBJ databases">
        <title>Sunflower complete genome.</title>
        <authorList>
            <person name="Langlade N."/>
            <person name="Munos S."/>
        </authorList>
    </citation>
    <scope>NUCLEOTIDE SEQUENCE [LARGE SCALE GENOMIC DNA]</scope>
    <source>
        <tissue evidence="4">Leaves</tissue>
    </source>
</reference>
<evidence type="ECO:0000313" key="3">
    <source>
        <dbReference type="EMBL" id="KAF5754480.1"/>
    </source>
</evidence>
<dbReference type="PANTHER" id="PTHR31807:SF31">
    <property type="entry name" value="QWRF MOTIF PROTEIN (DUF566)-RELATED"/>
    <property type="match status" value="1"/>
</dbReference>
<dbReference type="EMBL" id="CM007906">
    <property type="protein sequence ID" value="OTF85674.1"/>
    <property type="molecule type" value="Genomic_DNA"/>
</dbReference>
<gene>
    <name evidence="4" type="primary">QWRF3</name>
    <name evidence="4" type="ORF">HannXRQ_Chr17g0542491</name>
    <name evidence="3" type="ORF">HanXRQr2_Chr17g0791741</name>
</gene>
<organism evidence="4 5">
    <name type="scientific">Helianthus annuus</name>
    <name type="common">Common sunflower</name>
    <dbReference type="NCBI Taxonomy" id="4232"/>
    <lineage>
        <taxon>Eukaryota</taxon>
        <taxon>Viridiplantae</taxon>
        <taxon>Streptophyta</taxon>
        <taxon>Embryophyta</taxon>
        <taxon>Tracheophyta</taxon>
        <taxon>Spermatophyta</taxon>
        <taxon>Magnoliopsida</taxon>
        <taxon>eudicotyledons</taxon>
        <taxon>Gunneridae</taxon>
        <taxon>Pentapetalae</taxon>
        <taxon>asterids</taxon>
        <taxon>campanulids</taxon>
        <taxon>Asterales</taxon>
        <taxon>Asteraceae</taxon>
        <taxon>Asteroideae</taxon>
        <taxon>Heliantheae alliance</taxon>
        <taxon>Heliantheae</taxon>
        <taxon>Helianthus</taxon>
    </lineage>
</organism>
<sequence length="493" mass="54997">MISDQTRRQKSREVSSRYLSTTVAPPSPPLGFNHNNHPVTSPNHHNPKPKQKHKHTGFIRGLWPSSASKNDLKRSENTPVLSKQKSCTEFRHSEKIKNTRNSLKEHNTPVFGNRSMRFTGKFLFPGRPSMSSKNSSNIFDLDQSILPGRLSVDENALRRRSDSLSDNSEVNSEANSEASDVNSPYTTGRKSLASYMAPTLSSRKLAVDVPRCISPSISMHNSPKGSKVKRTMKRGDSLSKTSLEMEWGSSPSRSLGSPLFSSSKPPTSSAKGKKNLLHIGLDLIKGKKGGSKLQSPLGSDGGTNNMENVHRLRLMQNSLMQWRYVNARAEHVHESLAAQSEKKLFCGTKSVAKLRESVLQKSLQVQKEKQEVKLNLILHSQIKMLEAWRNIERSHMLDVSVIKDYLHAVVCTIPLIEGAKVDLESATMAFEDTSHMVATIQSMLSSVSPMAHETMVTLSELADVVTQEKLLLEECFEHLEIISTLEVIYYEAR</sequence>
<feature type="compositionally biased region" description="Basic residues" evidence="2">
    <location>
        <begin position="45"/>
        <end position="57"/>
    </location>
</feature>
<protein>
    <submittedName>
        <fullName evidence="3">QWRF family protein</fullName>
    </submittedName>
</protein>
<dbReference type="Proteomes" id="UP000215914">
    <property type="component" value="Chromosome 17"/>
</dbReference>
<dbReference type="GO" id="GO:0005880">
    <property type="term" value="C:nuclear microtubule"/>
    <property type="evidence" value="ECO:0000318"/>
    <property type="project" value="GO_Central"/>
</dbReference>
<dbReference type="GO" id="GO:0005737">
    <property type="term" value="C:cytoplasm"/>
    <property type="evidence" value="ECO:0000318"/>
    <property type="project" value="GO_Central"/>
</dbReference>
<reference evidence="3 5" key="1">
    <citation type="journal article" date="2017" name="Nature">
        <title>The sunflower genome provides insights into oil metabolism, flowering and Asterid evolution.</title>
        <authorList>
            <person name="Badouin H."/>
            <person name="Gouzy J."/>
            <person name="Grassa C.J."/>
            <person name="Murat F."/>
            <person name="Staton S.E."/>
            <person name="Cottret L."/>
            <person name="Lelandais-Briere C."/>
            <person name="Owens G.L."/>
            <person name="Carrere S."/>
            <person name="Mayjonade B."/>
            <person name="Legrand L."/>
            <person name="Gill N."/>
            <person name="Kane N.C."/>
            <person name="Bowers J.E."/>
            <person name="Hubner S."/>
            <person name="Bellec A."/>
            <person name="Berard A."/>
            <person name="Berges H."/>
            <person name="Blanchet N."/>
            <person name="Boniface M.C."/>
            <person name="Brunel D."/>
            <person name="Catrice O."/>
            <person name="Chaidir N."/>
            <person name="Claudel C."/>
            <person name="Donnadieu C."/>
            <person name="Faraut T."/>
            <person name="Fievet G."/>
            <person name="Helmstetter N."/>
            <person name="King M."/>
            <person name="Knapp S.J."/>
            <person name="Lai Z."/>
            <person name="Le Paslier M.C."/>
            <person name="Lippi Y."/>
            <person name="Lorenzon L."/>
            <person name="Mandel J.R."/>
            <person name="Marage G."/>
            <person name="Marchand G."/>
            <person name="Marquand E."/>
            <person name="Bret-Mestries E."/>
            <person name="Morien E."/>
            <person name="Nambeesan S."/>
            <person name="Nguyen T."/>
            <person name="Pegot-Espagnet P."/>
            <person name="Pouilly N."/>
            <person name="Raftis F."/>
            <person name="Sallet E."/>
            <person name="Schiex T."/>
            <person name="Thomas J."/>
            <person name="Vandecasteele C."/>
            <person name="Vares D."/>
            <person name="Vear F."/>
            <person name="Vautrin S."/>
            <person name="Crespi M."/>
            <person name="Mangin B."/>
            <person name="Burke J.M."/>
            <person name="Salse J."/>
            <person name="Munos S."/>
            <person name="Vincourt P."/>
            <person name="Rieseberg L.H."/>
            <person name="Langlade N.B."/>
        </authorList>
    </citation>
    <scope>NUCLEOTIDE SEQUENCE [LARGE SCALE GENOMIC DNA]</scope>
    <source>
        <strain evidence="5">cv. SF193</strain>
        <tissue evidence="3">Leaves</tissue>
    </source>
</reference>
<feature type="compositionally biased region" description="Basic and acidic residues" evidence="2">
    <location>
        <begin position="1"/>
        <end position="15"/>
    </location>
</feature>
<feature type="region of interest" description="Disordered" evidence="2">
    <location>
        <begin position="158"/>
        <end position="186"/>
    </location>
</feature>
<name>A0A251RPD0_HELAN</name>
<evidence type="ECO:0000256" key="1">
    <source>
        <dbReference type="ARBA" id="ARBA00010016"/>
    </source>
</evidence>
<feature type="compositionally biased region" description="Low complexity" evidence="2">
    <location>
        <begin position="248"/>
        <end position="266"/>
    </location>
</feature>
<dbReference type="GO" id="GO:0051225">
    <property type="term" value="P:spindle assembly"/>
    <property type="evidence" value="ECO:0000318"/>
    <property type="project" value="GO_Central"/>
</dbReference>
<feature type="compositionally biased region" description="Low complexity" evidence="2">
    <location>
        <begin position="164"/>
        <end position="180"/>
    </location>
</feature>
<keyword evidence="5" id="KW-1185">Reference proteome</keyword>
<dbReference type="PANTHER" id="PTHR31807">
    <property type="entry name" value="AUGMIN FAMILY MEMBER"/>
    <property type="match status" value="1"/>
</dbReference>
<dbReference type="AlphaFoldDB" id="A0A251RPD0"/>